<comment type="similarity">
    <text evidence="1">Belongs to the myoviridae tail sheath protein family.</text>
</comment>
<keyword evidence="2" id="KW-1162">Viral penetration into host cytoplasm</keyword>
<accession>A0AAU8EIA0</accession>
<name>A0AAU8EIA0_9CAUD</name>
<evidence type="ECO:0000256" key="6">
    <source>
        <dbReference type="ARBA" id="ARBA00023009"/>
    </source>
</evidence>
<evidence type="ECO:0000256" key="1">
    <source>
        <dbReference type="ARBA" id="ARBA00008005"/>
    </source>
</evidence>
<feature type="domain" description="Tail sheath protein subtilisin-like" evidence="8">
    <location>
        <begin position="476"/>
        <end position="658"/>
    </location>
</feature>
<dbReference type="Pfam" id="PF04984">
    <property type="entry name" value="Phage_sheath_1"/>
    <property type="match status" value="1"/>
</dbReference>
<evidence type="ECO:0000259" key="9">
    <source>
        <dbReference type="Pfam" id="PF17482"/>
    </source>
</evidence>
<keyword evidence="6" id="KW-1171">Viral genome ejection through host cell envelope</keyword>
<proteinExistence type="inferred from homology"/>
<dbReference type="InterPro" id="IPR052042">
    <property type="entry name" value="Tail_sheath_structural"/>
</dbReference>
<dbReference type="GO" id="GO:0099000">
    <property type="term" value="P:symbiont genome ejection through host cell envelope, contractile tail mechanism"/>
    <property type="evidence" value="ECO:0007669"/>
    <property type="project" value="UniProtKB-KW"/>
</dbReference>
<keyword evidence="3" id="KW-1227">Viral tail protein</keyword>
<evidence type="ECO:0000256" key="4">
    <source>
        <dbReference type="ARBA" id="ARBA00022766"/>
    </source>
</evidence>
<evidence type="ECO:0000256" key="3">
    <source>
        <dbReference type="ARBA" id="ARBA00022732"/>
    </source>
</evidence>
<keyword evidence="4" id="KW-1242">Viral contractile tail ejection system</keyword>
<keyword evidence="7" id="KW-1160">Virus entry into host cell</keyword>
<dbReference type="EMBL" id="PP861117">
    <property type="protein sequence ID" value="XCH00325.1"/>
    <property type="molecule type" value="Genomic_DNA"/>
</dbReference>
<dbReference type="Pfam" id="PF17482">
    <property type="entry name" value="Phage_sheath_1C"/>
    <property type="match status" value="1"/>
</dbReference>
<dbReference type="Gene3D" id="3.40.50.11780">
    <property type="match status" value="2"/>
</dbReference>
<evidence type="ECO:0000256" key="5">
    <source>
        <dbReference type="ARBA" id="ARBA00023003"/>
    </source>
</evidence>
<dbReference type="InterPro" id="IPR020287">
    <property type="entry name" value="Tail_sheath_C"/>
</dbReference>
<keyword evidence="5" id="KW-0946">Virion</keyword>
<dbReference type="PANTHER" id="PTHR35861:SF1">
    <property type="entry name" value="PHAGE TAIL SHEATH PROTEIN"/>
    <property type="match status" value="1"/>
</dbReference>
<reference evidence="10" key="1">
    <citation type="submission" date="2024-05" db="EMBL/GenBank/DDBJ databases">
        <authorList>
            <person name="Su C."/>
        </authorList>
    </citation>
    <scope>NUCLEOTIDE SEQUENCE</scope>
</reference>
<organism evidence="10">
    <name type="scientific">Synechococcus phage QB2</name>
    <dbReference type="NCBI Taxonomy" id="3159453"/>
    <lineage>
        <taxon>Viruses</taxon>
        <taxon>Duplodnaviria</taxon>
        <taxon>Heunggongvirae</taxon>
        <taxon>Uroviricota</taxon>
        <taxon>Caudoviricetes</taxon>
        <taxon>Pantevenvirales</taxon>
        <taxon>Kyanoviridae</taxon>
    </lineage>
</organism>
<evidence type="ECO:0000259" key="8">
    <source>
        <dbReference type="Pfam" id="PF04984"/>
    </source>
</evidence>
<dbReference type="GO" id="GO:0098027">
    <property type="term" value="C:virus tail, sheath"/>
    <property type="evidence" value="ECO:0007669"/>
    <property type="project" value="UniProtKB-KW"/>
</dbReference>
<sequence>MAVNQSSPGVVIQERDLTTITTLSTANIGVLAAPFESGPVEEIVQISSERELVERFGNPNDKNYEYWYTASQFLSYGGTLKTIRVNASALKNAVSNDTAELIKNLQDYETNHTSQNWHWAARTAGTKGNSIGIFVTDAGADQILTLEEPTGAAGSAKEYRFTAGESLAGATFTAGGGLSGKVVTYRYRCTVSGTPDITPVPGENVHILDTVNTGLDRAFVINAYDAANKIVELAPLDVDDVGKLIDASVFYDSDATDNAARKQAFAISAVSRELVVSLDEGSREVATTDTLTDNYAGTDDPYINATVNISAVRSEYADREYLPGLKWNAVAARPGTSNYASTVGGYRDELHILVIDVDGGITGTTGAVLERFIGLSKASDAKTTVGETNYYKEVIKQRSNYIFWGAHEDQVHAVGASASAGDWGKTASTTFNIIKFSGGTQNYPAGATTVGSVNGATVYYRLTGGADYTGTDSYTITNTDVINAYELVEDPESQAVDFILTGPSGADDAAALAKITALTNIVEERRDCMLFVSPRRANVVGVSNATTAADNLIAFFDTLPSSSYVVFDSGYKYIYDKYNDVYRYVPCNGDVAGLCLQTTEVSEPWFSPAGFQRGILRNAIKLAYSPNKTQRERLYAARINPIVSFPGQGVVLFGDKTALGFASAFDRINVRRLFLTIERVIGTAAKSQLFEQNDEAQRSLFLNIVEPYMRDVQGRRGVTDFLVKCDSENNPPEAVDRGEFYAEIYVKPTRTINYITLTFTATRTGVAFGEIAS</sequence>
<protein>
    <submittedName>
        <fullName evidence="10">Tail sheath</fullName>
    </submittedName>
</protein>
<evidence type="ECO:0000256" key="7">
    <source>
        <dbReference type="ARBA" id="ARBA00023296"/>
    </source>
</evidence>
<dbReference type="InterPro" id="IPR035089">
    <property type="entry name" value="Phage_sheath_subtilisin"/>
</dbReference>
<keyword evidence="5" id="KW-1229">Viral tail sheath protein</keyword>
<feature type="domain" description="Tail sheath protein C-terminal" evidence="9">
    <location>
        <begin position="663"/>
        <end position="762"/>
    </location>
</feature>
<dbReference type="PANTHER" id="PTHR35861">
    <property type="match status" value="1"/>
</dbReference>
<evidence type="ECO:0000313" key="10">
    <source>
        <dbReference type="EMBL" id="XCH00325.1"/>
    </source>
</evidence>
<evidence type="ECO:0000256" key="2">
    <source>
        <dbReference type="ARBA" id="ARBA00022595"/>
    </source>
</evidence>